<evidence type="ECO:0000256" key="11">
    <source>
        <dbReference type="ARBA" id="ARBA00023204"/>
    </source>
</evidence>
<evidence type="ECO:0000256" key="2">
    <source>
        <dbReference type="ARBA" id="ARBA00012108"/>
    </source>
</evidence>
<keyword evidence="7 18" id="KW-0378">Hydrolase</keyword>
<keyword evidence="8 18" id="KW-0269">Exonuclease</keyword>
<dbReference type="Proteomes" id="UP000001870">
    <property type="component" value="Chromosome"/>
</dbReference>
<dbReference type="NCBIfam" id="NF008746">
    <property type="entry name" value="PRK11779.1"/>
    <property type="match status" value="1"/>
</dbReference>
<dbReference type="EC" id="3.1.11.1" evidence="2"/>
<keyword evidence="10" id="KW-0238">DNA-binding</keyword>
<dbReference type="EMBL" id="CP001103">
    <property type="protein sequence ID" value="AEA97836.2"/>
    <property type="molecule type" value="Genomic_DNA"/>
</dbReference>
<evidence type="ECO:0000256" key="12">
    <source>
        <dbReference type="ARBA" id="ARBA00031220"/>
    </source>
</evidence>
<dbReference type="PIRSF" id="PIRSF000977">
    <property type="entry name" value="Exodeoxyribonuclease_I"/>
    <property type="match status" value="1"/>
</dbReference>
<accession>F2G9F7</accession>
<dbReference type="InterPro" id="IPR013620">
    <property type="entry name" value="Exonuc_1_SH3"/>
</dbReference>
<reference evidence="18 19" key="2">
    <citation type="journal article" date="2015" name="Antonie Van Leeuwenhoek">
        <title>Ecophysiological diversity of a novel member of the genus Alteromonas, and description of Alteromonas mediterranea sp. nov.</title>
        <authorList>
            <person name="Ivanova E.P."/>
            <person name="Lopez-Perez M."/>
            <person name="Zabalos M."/>
            <person name="Nguyen S.H."/>
            <person name="Webb H.K."/>
            <person name="Ryan J."/>
            <person name="Lagutin K."/>
            <person name="Vyssotski M."/>
            <person name="Crawford R.J."/>
            <person name="Rodriguez-Valera F."/>
        </authorList>
    </citation>
    <scope>NUCLEOTIDE SEQUENCE [LARGE SCALE GENOMIC DNA]</scope>
    <source>
        <strain evidence="19">DSM 17117 / CIP 110805 / LMG 28347 / Deep ecotype</strain>
    </source>
</reference>
<feature type="binding site" evidence="15">
    <location>
        <position position="55"/>
    </location>
    <ligand>
        <name>Mg(2+)</name>
        <dbReference type="ChEBI" id="CHEBI:18420"/>
        <label>1</label>
    </ligand>
</feature>
<gene>
    <name evidence="18" type="primary">sbcB</name>
    <name evidence="18" type="ordered locus">MADE_1008480</name>
</gene>
<dbReference type="InterPro" id="IPR038649">
    <property type="entry name" value="EXOI_SH3_sf"/>
</dbReference>
<reference evidence="18 19" key="1">
    <citation type="journal article" date="2008" name="ISME J.">
        <title>Comparative genomics of two ecotypes of the marine planktonic copiotroph Alteromonas macleodii suggests alternative lifestyles associated with different kinds of particulate organic matter.</title>
        <authorList>
            <person name="Ivars-Martinez E."/>
            <person name="Martin-Cuadrado A.B."/>
            <person name="D'Auria G."/>
            <person name="Mira A."/>
            <person name="Ferriera S."/>
            <person name="Johnson J."/>
            <person name="Friedman R."/>
            <person name="Rodriguez-Valera F."/>
        </authorList>
    </citation>
    <scope>NUCLEOTIDE SEQUENCE [LARGE SCALE GENOMIC DNA]</scope>
    <source>
        <strain evidence="19">DSM 17117 / CIP 110805 / LMG 28347 / Deep ecotype</strain>
    </source>
</reference>
<evidence type="ECO:0000256" key="4">
    <source>
        <dbReference type="ARBA" id="ARBA00022722"/>
    </source>
</evidence>
<dbReference type="PROSITE" id="PS51784">
    <property type="entry name" value="EXOI_SH3"/>
    <property type="match status" value="1"/>
</dbReference>
<feature type="domain" description="ExoI C-terminal" evidence="17">
    <location>
        <begin position="399"/>
        <end position="521"/>
    </location>
</feature>
<evidence type="ECO:0000256" key="13">
    <source>
        <dbReference type="ARBA" id="ARBA00046792"/>
    </source>
</evidence>
<dbReference type="InterPro" id="IPR023607">
    <property type="entry name" value="Exodeoxyribonuclease_I"/>
</dbReference>
<dbReference type="InterPro" id="IPR058561">
    <property type="entry name" value="Exonuc_1_C"/>
</dbReference>
<organism evidence="18 19">
    <name type="scientific">Alteromonas mediterranea (strain DSM 17117 / CIP 110805 / LMG 28347 / Deep ecotype)</name>
    <dbReference type="NCBI Taxonomy" id="1774373"/>
    <lineage>
        <taxon>Bacteria</taxon>
        <taxon>Pseudomonadati</taxon>
        <taxon>Pseudomonadota</taxon>
        <taxon>Gammaproteobacteria</taxon>
        <taxon>Alteromonadales</taxon>
        <taxon>Alteromonadaceae</taxon>
        <taxon>Alteromonas/Salinimonas group</taxon>
        <taxon>Alteromonas</taxon>
    </lineage>
</organism>
<comment type="subunit">
    <text evidence="13">Monomer. Interacts with ssb (via C-terminus); this interaction stimulates the exonuclease activity by recruiting the enzyme to its substrate.</text>
</comment>
<dbReference type="HOGENOM" id="CLU_043508_1_1_6"/>
<evidence type="ECO:0000256" key="10">
    <source>
        <dbReference type="ARBA" id="ARBA00023125"/>
    </source>
</evidence>
<comment type="cofactor">
    <cofactor evidence="15">
        <name>Mg(2+)</name>
        <dbReference type="ChEBI" id="CHEBI:18420"/>
    </cofactor>
    <text evidence="15">Binds 2 Mg(2+) ions per monomer.</text>
</comment>
<dbReference type="SUPFAM" id="SSF53098">
    <property type="entry name" value="Ribonuclease H-like"/>
    <property type="match status" value="1"/>
</dbReference>
<keyword evidence="11" id="KW-0234">DNA repair</keyword>
<keyword evidence="6" id="KW-0227">DNA damage</keyword>
<proteinExistence type="predicted"/>
<dbReference type="InterPro" id="IPR012337">
    <property type="entry name" value="RNaseH-like_sf"/>
</dbReference>
<dbReference type="Gene3D" id="3.30.1520.20">
    <property type="entry name" value="Exonuclease ExoI, domain 2"/>
    <property type="match status" value="1"/>
</dbReference>
<dbReference type="Pfam" id="PF08411">
    <property type="entry name" value="ExoI_SH3"/>
    <property type="match status" value="1"/>
</dbReference>
<evidence type="ECO:0000313" key="19">
    <source>
        <dbReference type="Proteomes" id="UP000001870"/>
    </source>
</evidence>
<dbReference type="Gene3D" id="1.20.1280.70">
    <property type="entry name" value="Exonuclease ExoI, domain 3"/>
    <property type="match status" value="1"/>
</dbReference>
<feature type="binding site" evidence="14">
    <location>
        <position position="57"/>
    </location>
    <ligand>
        <name>substrate</name>
    </ligand>
</feature>
<evidence type="ECO:0000259" key="17">
    <source>
        <dbReference type="PROSITE" id="PS51785"/>
    </source>
</evidence>
<feature type="binding site" evidence="14">
    <location>
        <position position="205"/>
    </location>
    <ligand>
        <name>substrate</name>
    </ligand>
</feature>
<keyword evidence="9 15" id="KW-0460">Magnesium</keyword>
<dbReference type="InterPro" id="IPR013520">
    <property type="entry name" value="Ribonucl_H"/>
</dbReference>
<dbReference type="KEGG" id="amc:MADE_1008480"/>
<dbReference type="FunFam" id="3.30.420.10:FF:000033">
    <property type="entry name" value="Exodeoxyribonuclease I"/>
    <property type="match status" value="1"/>
</dbReference>
<keyword evidence="19" id="KW-1185">Reference proteome</keyword>
<dbReference type="InterPro" id="IPR034747">
    <property type="entry name" value="EXOI_SH3"/>
</dbReference>
<evidence type="ECO:0000256" key="9">
    <source>
        <dbReference type="ARBA" id="ARBA00022842"/>
    </source>
</evidence>
<dbReference type="Gene3D" id="1.10.287.1240">
    <property type="match status" value="1"/>
</dbReference>
<feature type="binding site" evidence="15">
    <location>
        <position position="57"/>
    </location>
    <ligand>
        <name>Mg(2+)</name>
        <dbReference type="ChEBI" id="CHEBI:18420"/>
        <label>2</label>
    </ligand>
</feature>
<evidence type="ECO:0000256" key="14">
    <source>
        <dbReference type="PIRSR" id="PIRSR000977-1"/>
    </source>
</evidence>
<evidence type="ECO:0000256" key="8">
    <source>
        <dbReference type="ARBA" id="ARBA00022839"/>
    </source>
</evidence>
<dbReference type="Gene3D" id="3.30.420.10">
    <property type="entry name" value="Ribonuclease H-like superfamily/Ribonuclease H"/>
    <property type="match status" value="1"/>
</dbReference>
<comment type="catalytic activity">
    <reaction evidence="1">
        <text>Exonucleolytic cleavage in the 3'- to 5'-direction to yield nucleoside 5'-phosphates.</text>
        <dbReference type="EC" id="3.1.11.1"/>
    </reaction>
</comment>
<evidence type="ECO:0000256" key="1">
    <source>
        <dbReference type="ARBA" id="ARBA00000563"/>
    </source>
</evidence>
<evidence type="ECO:0000256" key="7">
    <source>
        <dbReference type="ARBA" id="ARBA00022801"/>
    </source>
</evidence>
<dbReference type="PROSITE" id="PS51785">
    <property type="entry name" value="EXOI_C"/>
    <property type="match status" value="1"/>
</dbReference>
<evidence type="ECO:0000256" key="15">
    <source>
        <dbReference type="PIRSR" id="PIRSR000977-2"/>
    </source>
</evidence>
<protein>
    <recommendedName>
        <fullName evidence="3">Exodeoxyribonuclease I</fullName>
        <ecNumber evidence="2">3.1.11.1</ecNumber>
    </recommendedName>
    <alternativeName>
        <fullName evidence="12">DNA deoxyribophosphodiesterase</fullName>
    </alternativeName>
</protein>
<feature type="domain" description="ExoI SH3-like" evidence="16">
    <location>
        <begin position="242"/>
        <end position="396"/>
    </location>
</feature>
<keyword evidence="5 15" id="KW-0479">Metal-binding</keyword>
<dbReference type="GO" id="GO:0006281">
    <property type="term" value="P:DNA repair"/>
    <property type="evidence" value="ECO:0007669"/>
    <property type="project" value="UniProtKB-KW"/>
</dbReference>
<feature type="binding site" evidence="15">
    <location>
        <position position="226"/>
    </location>
    <ligand>
        <name>Mg(2+)</name>
        <dbReference type="ChEBI" id="CHEBI:18420"/>
        <label>2</label>
    </ligand>
</feature>
<evidence type="ECO:0000256" key="5">
    <source>
        <dbReference type="ARBA" id="ARBA00022723"/>
    </source>
</evidence>
<dbReference type="AlphaFoldDB" id="F2G9F7"/>
<dbReference type="CDD" id="cd06138">
    <property type="entry name" value="ExoI_N"/>
    <property type="match status" value="1"/>
</dbReference>
<sequence length="521" mass="59582">MNECFTVAFASYTPFSIAYITINIWYCILRSVHCVQYFIDNVLVVMHTPTFLWHDFETFGTSPQKDLPCQFAAVRTDMDLNVVGKPINIMSAIANDYLPHPEACLVTGITPQQTIRDGSNEADFAAKIYHEMSTPNTCSVGFNSIRFDDEVSRYLFYRNFYDPYSREWRNGNSRWDIIDVARACYALRPDGINWPLREDGSPSFRLEALTAANNIGHDNAHDALNDVYATISLAKLIKEKQPRLFDYALSLRNKHSVMQQIDLSKPSVLLHISSKLPASQGCCTWVMPIAKHPTNSNAFIVIDLSHDIDSVLNDSADEIKQALYAPSDTYDDARERPGLKLIHVNRSPFITTAKAMTEDNAERLGLDRERCLDNYKKLASTPDLVSKIVAIYEEERHSSELDIDHALYSGGFLSDEDRRWCENVINAKPEDLATFGDKTQHEGLKKLLFRYRARNYPNTLSADEMTKWQYHRQARLTDSDFHGSITLETYMMRLESLAHEHSDNPEKQAILRALYQYAENL</sequence>
<dbReference type="Pfam" id="PF26016">
    <property type="entry name" value="ExoI_C"/>
    <property type="match status" value="1"/>
</dbReference>
<dbReference type="GO" id="GO:0008310">
    <property type="term" value="F:single-stranded DNA 3'-5' DNA exonuclease activity"/>
    <property type="evidence" value="ECO:0007669"/>
    <property type="project" value="UniProtKB-EC"/>
</dbReference>
<name>F2G9F7_ALTMD</name>
<evidence type="ECO:0000256" key="6">
    <source>
        <dbReference type="ARBA" id="ARBA00022763"/>
    </source>
</evidence>
<keyword evidence="4" id="KW-0540">Nuclease</keyword>
<dbReference type="InterPro" id="IPR036397">
    <property type="entry name" value="RNaseH_sf"/>
</dbReference>
<dbReference type="GO" id="GO:0003677">
    <property type="term" value="F:DNA binding"/>
    <property type="evidence" value="ECO:0007669"/>
    <property type="project" value="UniProtKB-KW"/>
</dbReference>
<dbReference type="Pfam" id="PF00929">
    <property type="entry name" value="RNase_T"/>
    <property type="match status" value="1"/>
</dbReference>
<evidence type="ECO:0000259" key="16">
    <source>
        <dbReference type="PROSITE" id="PS51784"/>
    </source>
</evidence>
<dbReference type="GO" id="GO:0046872">
    <property type="term" value="F:metal ion binding"/>
    <property type="evidence" value="ECO:0007669"/>
    <property type="project" value="UniProtKB-KW"/>
</dbReference>
<evidence type="ECO:0000313" key="18">
    <source>
        <dbReference type="EMBL" id="AEA97836.2"/>
    </source>
</evidence>
<evidence type="ECO:0000256" key="3">
    <source>
        <dbReference type="ARBA" id="ARBA00019900"/>
    </source>
</evidence>